<gene>
    <name evidence="5" type="ORF">CBOVIS_LOCUS609</name>
</gene>
<dbReference type="SUPFAM" id="SSF53187">
    <property type="entry name" value="Zn-dependent exopeptidases"/>
    <property type="match status" value="1"/>
</dbReference>
<name>A0A8S1E0D9_9PELO</name>
<dbReference type="PROSITE" id="PS52035">
    <property type="entry name" value="PEPTIDASE_M14"/>
    <property type="match status" value="1"/>
</dbReference>
<comment type="similarity">
    <text evidence="2 3">Belongs to the peptidase M14 family.</text>
</comment>
<dbReference type="Proteomes" id="UP000494206">
    <property type="component" value="Unassembled WGS sequence"/>
</dbReference>
<accession>A0A8S1E0D9</accession>
<evidence type="ECO:0000256" key="2">
    <source>
        <dbReference type="ARBA" id="ARBA00005988"/>
    </source>
</evidence>
<comment type="cofactor">
    <cofactor evidence="1">
        <name>Zn(2+)</name>
        <dbReference type="ChEBI" id="CHEBI:29105"/>
    </cofactor>
</comment>
<dbReference type="Pfam" id="PF00246">
    <property type="entry name" value="Peptidase_M14"/>
    <property type="match status" value="1"/>
</dbReference>
<dbReference type="EMBL" id="CADEPM010000001">
    <property type="protein sequence ID" value="CAB3397146.1"/>
    <property type="molecule type" value="Genomic_DNA"/>
</dbReference>
<evidence type="ECO:0000313" key="6">
    <source>
        <dbReference type="Proteomes" id="UP000494206"/>
    </source>
</evidence>
<evidence type="ECO:0000256" key="3">
    <source>
        <dbReference type="PROSITE-ProRule" id="PRU01379"/>
    </source>
</evidence>
<keyword evidence="6" id="KW-1185">Reference proteome</keyword>
<dbReference type="Gene3D" id="3.40.630.10">
    <property type="entry name" value="Zn peptidases"/>
    <property type="match status" value="1"/>
</dbReference>
<evidence type="ECO:0000259" key="4">
    <source>
        <dbReference type="PROSITE" id="PS52035"/>
    </source>
</evidence>
<dbReference type="GO" id="GO:0008270">
    <property type="term" value="F:zinc ion binding"/>
    <property type="evidence" value="ECO:0007669"/>
    <property type="project" value="InterPro"/>
</dbReference>
<dbReference type="GO" id="GO:0004181">
    <property type="term" value="F:metallocarboxypeptidase activity"/>
    <property type="evidence" value="ECO:0007669"/>
    <property type="project" value="InterPro"/>
</dbReference>
<dbReference type="GO" id="GO:0005615">
    <property type="term" value="C:extracellular space"/>
    <property type="evidence" value="ECO:0007669"/>
    <property type="project" value="TreeGrafter"/>
</dbReference>
<protein>
    <recommendedName>
        <fullName evidence="4">Peptidase M14 domain-containing protein</fullName>
    </recommendedName>
</protein>
<sequence length="83" mass="9352">MSTAIKNDTGVRYKVINSADMYPASGASDDWAKSIGIKYTFTIELSPKSDEINFKLPTKELKLTHREAYVAIRTLMEHINSEV</sequence>
<dbReference type="AlphaFoldDB" id="A0A8S1E0D9"/>
<proteinExistence type="inferred from homology"/>
<organism evidence="5 6">
    <name type="scientific">Caenorhabditis bovis</name>
    <dbReference type="NCBI Taxonomy" id="2654633"/>
    <lineage>
        <taxon>Eukaryota</taxon>
        <taxon>Metazoa</taxon>
        <taxon>Ecdysozoa</taxon>
        <taxon>Nematoda</taxon>
        <taxon>Chromadorea</taxon>
        <taxon>Rhabditida</taxon>
        <taxon>Rhabditina</taxon>
        <taxon>Rhabditomorpha</taxon>
        <taxon>Rhabditoidea</taxon>
        <taxon>Rhabditidae</taxon>
        <taxon>Peloderinae</taxon>
        <taxon>Caenorhabditis</taxon>
    </lineage>
</organism>
<feature type="active site" description="Proton donor/acceptor" evidence="3">
    <location>
        <position position="44"/>
    </location>
</feature>
<evidence type="ECO:0000256" key="1">
    <source>
        <dbReference type="ARBA" id="ARBA00001947"/>
    </source>
</evidence>
<dbReference type="GO" id="GO:0006508">
    <property type="term" value="P:proteolysis"/>
    <property type="evidence" value="ECO:0007669"/>
    <property type="project" value="InterPro"/>
</dbReference>
<dbReference type="PANTHER" id="PTHR11705">
    <property type="entry name" value="PROTEASE FAMILY M14 CARBOXYPEPTIDASE A,B"/>
    <property type="match status" value="1"/>
</dbReference>
<dbReference type="InterPro" id="IPR000834">
    <property type="entry name" value="Peptidase_M14"/>
</dbReference>
<feature type="domain" description="Peptidase M14" evidence="4">
    <location>
        <begin position="1"/>
        <end position="79"/>
    </location>
</feature>
<reference evidence="5 6" key="1">
    <citation type="submission" date="2020-04" db="EMBL/GenBank/DDBJ databases">
        <authorList>
            <person name="Laetsch R D."/>
            <person name="Stevens L."/>
            <person name="Kumar S."/>
            <person name="Blaxter L. M."/>
        </authorList>
    </citation>
    <scope>NUCLEOTIDE SEQUENCE [LARGE SCALE GENOMIC DNA]</scope>
</reference>
<evidence type="ECO:0000313" key="5">
    <source>
        <dbReference type="EMBL" id="CAB3397146.1"/>
    </source>
</evidence>
<dbReference type="OrthoDB" id="3626597at2759"/>
<dbReference type="PANTHER" id="PTHR11705:SF91">
    <property type="entry name" value="FI01817P-RELATED"/>
    <property type="match status" value="1"/>
</dbReference>
<comment type="caution">
    <text evidence="5">The sequence shown here is derived from an EMBL/GenBank/DDBJ whole genome shotgun (WGS) entry which is preliminary data.</text>
</comment>